<accession>A0A816N720</accession>
<dbReference type="Proteomes" id="UP001295469">
    <property type="component" value="Chromosome C07"/>
</dbReference>
<keyword evidence="1" id="KW-0472">Membrane</keyword>
<feature type="transmembrane region" description="Helical" evidence="1">
    <location>
        <begin position="61"/>
        <end position="78"/>
    </location>
</feature>
<reference evidence="2" key="1">
    <citation type="submission" date="2021-01" db="EMBL/GenBank/DDBJ databases">
        <authorList>
            <consortium name="Genoscope - CEA"/>
            <person name="William W."/>
        </authorList>
    </citation>
    <scope>NUCLEOTIDE SEQUENCE</scope>
</reference>
<protein>
    <submittedName>
        <fullName evidence="2">(rape) hypothetical protein</fullName>
    </submittedName>
</protein>
<dbReference type="EMBL" id="HG994371">
    <property type="protein sequence ID" value="CAF2026161.1"/>
    <property type="molecule type" value="Genomic_DNA"/>
</dbReference>
<dbReference type="AlphaFoldDB" id="A0A816N720"/>
<organism evidence="2">
    <name type="scientific">Brassica napus</name>
    <name type="common">Rape</name>
    <dbReference type="NCBI Taxonomy" id="3708"/>
    <lineage>
        <taxon>Eukaryota</taxon>
        <taxon>Viridiplantae</taxon>
        <taxon>Streptophyta</taxon>
        <taxon>Embryophyta</taxon>
        <taxon>Tracheophyta</taxon>
        <taxon>Spermatophyta</taxon>
        <taxon>Magnoliopsida</taxon>
        <taxon>eudicotyledons</taxon>
        <taxon>Gunneridae</taxon>
        <taxon>Pentapetalae</taxon>
        <taxon>rosids</taxon>
        <taxon>malvids</taxon>
        <taxon>Brassicales</taxon>
        <taxon>Brassicaceae</taxon>
        <taxon>Brassiceae</taxon>
        <taxon>Brassica</taxon>
    </lineage>
</organism>
<keyword evidence="1" id="KW-1133">Transmembrane helix</keyword>
<proteinExistence type="predicted"/>
<gene>
    <name evidence="2" type="ORF">DARMORV10_C07P51210.1</name>
</gene>
<evidence type="ECO:0000256" key="1">
    <source>
        <dbReference type="SAM" id="Phobius"/>
    </source>
</evidence>
<keyword evidence="1" id="KW-0812">Transmembrane</keyword>
<name>A0A816N720_BRANA</name>
<feature type="transmembrane region" description="Helical" evidence="1">
    <location>
        <begin position="12"/>
        <end position="31"/>
    </location>
</feature>
<evidence type="ECO:0000313" key="2">
    <source>
        <dbReference type="EMBL" id="CAF2026161.1"/>
    </source>
</evidence>
<sequence>MVMVMMMKMNHLMIVVMIVVMIMLMVDILLMNQEVIELWKVYVTTLQMRWVEEVVCHTRKSFVMLYLSFIFTLDFVFMKL</sequence>